<gene>
    <name evidence="3" type="ORF">LCGC14_0704830</name>
</gene>
<dbReference type="InterPro" id="IPR025263">
    <property type="entry name" value="YhdP_central"/>
</dbReference>
<dbReference type="Pfam" id="PF13116">
    <property type="entry name" value="YhdP"/>
    <property type="match status" value="1"/>
</dbReference>
<feature type="domain" description="YhdP central" evidence="2">
    <location>
        <begin position="2"/>
        <end position="1248"/>
    </location>
</feature>
<feature type="transmembrane region" description="Helical" evidence="1">
    <location>
        <begin position="14"/>
        <end position="36"/>
    </location>
</feature>
<evidence type="ECO:0000313" key="3">
    <source>
        <dbReference type="EMBL" id="KKN43276.1"/>
    </source>
</evidence>
<evidence type="ECO:0000259" key="2">
    <source>
        <dbReference type="Pfam" id="PF13116"/>
    </source>
</evidence>
<dbReference type="EMBL" id="LAZR01001522">
    <property type="protein sequence ID" value="KKN43276.1"/>
    <property type="molecule type" value="Genomic_DNA"/>
</dbReference>
<dbReference type="PANTHER" id="PTHR38690">
    <property type="entry name" value="PROTEASE-RELATED"/>
    <property type="match status" value="1"/>
</dbReference>
<comment type="caution">
    <text evidence="3">The sequence shown here is derived from an EMBL/GenBank/DDBJ whole genome shotgun (WGS) entry which is preliminary data.</text>
</comment>
<protein>
    <recommendedName>
        <fullName evidence="2">YhdP central domain-containing protein</fullName>
    </recommendedName>
</protein>
<evidence type="ECO:0000256" key="1">
    <source>
        <dbReference type="SAM" id="Phobius"/>
    </source>
</evidence>
<organism evidence="3">
    <name type="scientific">marine sediment metagenome</name>
    <dbReference type="NCBI Taxonomy" id="412755"/>
    <lineage>
        <taxon>unclassified sequences</taxon>
        <taxon>metagenomes</taxon>
        <taxon>ecological metagenomes</taxon>
    </lineage>
</organism>
<sequence>MKAKAVCFFCFRKLWQTCAIILVLLAVIVSILKYTLPYANEYKGNIESYLHEKFEISLSIGEISASWQGSGPALVLENLSFKDNETAPISLTIAKTSLELNLWESLKALQLRSNYFVINGFHTSVNITNLFKTADNDEVSFEQKELIEELFLGKTGHFAIENSSINFVLEDGKERKLLLKNIVWQNEDEQHLGSGSLALPGISVGDFDARIALTGDTLEQVAGDIYVQANKVDVSNWLAQYINTQKQQLHSDINLQAWLKLDKGLVSDIKMQWLPSFVRWQREEQSQQVSLSEGGFHLYPEQNSWHLKSTGLTFNSNDKAWPSLEFEAQLGSQNKVWLHQVDFELLSNLAGLSNFNALEPFLERQPSGQIDQAYLNFSNAQQWQLWFEADNIGWQELRSVPAAQELRVSGLLNQSSGRINLFGENGTLVTGESFSNDINYNQLNVELDLAKRDDGWHISSDNIWFDNNEVTLAAELQISLTDDPRLDLYAEAFAPDANIAGHYFPLKAMSPELVSYLNGAIKGGEVSKAQVLFAGPLSGFPFTDGSGQFNVLAQIDNATYEFDPDWPLVTNANVQLRFENERMDIYSQQGKLVNLDIGNSVQVSIADLMNADELIVQIDKKAQMEKLHDFFAATPIAKPLAEIFKVVQGKGEADASIELLVGSKFKGGASVSGKVNLNDLPVFIATPGIDLKNLTGELNFKNDNITLKNATAKWLGMPLTINYSSKSDVKNYQANIDINAQIDADTLIDSGQGILKNYLSGQSDVGIGLVLNFTEQGFNYRAQVNSELLGLTSNLPAPYSKNSEQVWALDAVVQGDDISNLITANANQQFYFNAILENGKSQFSNVHFVLGKQDLGLNQKDLSVNINLEKSELVPWFDLIDQIIKAGKANPDKKSKGIMPPLNEVVANIGMLDASNIIFNDFEMRLAPSKDDLYLKLNAKELRAGVFIPTSQPSQPIRINADYLRLNFAPHNEQALEITDVLPEEDLSWLTKIPAIEFECSDCKIDRYQLDKVSASLLGDGERLSISELVVDKGDHVLRTKGQWQNGLTTLSGELKSDDIGALFGEFDITSAIKDSKADLNYDLTWQAAPYDFDVKTLSGEVIWDLGEGHLTEISDGGARVFSLLSLDSLVRKLKLDFRDVFSKGFFYNSMQGSMQLEEGIAYTKDTKMDGVPADLTIKGYANLNTLDIDYDLAVAPQVTSSIPVIVAWMVNPVTGLAALAIDKVIHSARVISEINFKVTGKMNDPIVQELDRKSREVTLPQAAQNQPQASVDLKLKDAQVTVTQ</sequence>
<dbReference type="InterPro" id="IPR011836">
    <property type="entry name" value="YhdP"/>
</dbReference>
<keyword evidence="1" id="KW-1133">Transmembrane helix</keyword>
<name>A0A0F9T2S1_9ZZZZ</name>
<proteinExistence type="predicted"/>
<dbReference type="NCBIfam" id="TIGR02099">
    <property type="entry name" value="YhdP family protein"/>
    <property type="match status" value="1"/>
</dbReference>
<keyword evidence="1" id="KW-0472">Membrane</keyword>
<accession>A0A0F9T2S1</accession>
<reference evidence="3" key="1">
    <citation type="journal article" date="2015" name="Nature">
        <title>Complex archaea that bridge the gap between prokaryotes and eukaryotes.</title>
        <authorList>
            <person name="Spang A."/>
            <person name="Saw J.H."/>
            <person name="Jorgensen S.L."/>
            <person name="Zaremba-Niedzwiedzka K."/>
            <person name="Martijn J."/>
            <person name="Lind A.E."/>
            <person name="van Eijk R."/>
            <person name="Schleper C."/>
            <person name="Guy L."/>
            <person name="Ettema T.J."/>
        </authorList>
    </citation>
    <scope>NUCLEOTIDE SEQUENCE</scope>
</reference>
<dbReference type="PANTHER" id="PTHR38690:SF1">
    <property type="entry name" value="PROTEASE"/>
    <property type="match status" value="1"/>
</dbReference>
<keyword evidence="1" id="KW-0812">Transmembrane</keyword>